<evidence type="ECO:0000256" key="5">
    <source>
        <dbReference type="ARBA" id="ARBA00022801"/>
    </source>
</evidence>
<evidence type="ECO:0000256" key="1">
    <source>
        <dbReference type="ARBA" id="ARBA00001946"/>
    </source>
</evidence>
<evidence type="ECO:0000256" key="4">
    <source>
        <dbReference type="ARBA" id="ARBA00022723"/>
    </source>
</evidence>
<evidence type="ECO:0000313" key="13">
    <source>
        <dbReference type="WBParaSite" id="scf7180000421533.g7155"/>
    </source>
</evidence>
<dbReference type="GO" id="GO:0034432">
    <property type="term" value="F:bis(5'-adenosyl)-pentaphosphatase activity"/>
    <property type="evidence" value="ECO:0007669"/>
    <property type="project" value="TreeGrafter"/>
</dbReference>
<dbReference type="InterPro" id="IPR020084">
    <property type="entry name" value="NUDIX_hydrolase_CS"/>
</dbReference>
<keyword evidence="6" id="KW-0460">Magnesium</keyword>
<evidence type="ECO:0000259" key="11">
    <source>
        <dbReference type="PROSITE" id="PS51462"/>
    </source>
</evidence>
<dbReference type="Gene3D" id="3.90.79.10">
    <property type="entry name" value="Nucleoside Triphosphate Pyrophosphohydrolase"/>
    <property type="match status" value="1"/>
</dbReference>
<keyword evidence="5 9" id="KW-0378">Hydrolase</keyword>
<keyword evidence="8" id="KW-0694">RNA-binding</keyword>
<dbReference type="Gene3D" id="3.10.290.10">
    <property type="entry name" value="RNA-binding S4 domain"/>
    <property type="match status" value="1"/>
</dbReference>
<proteinExistence type="inferred from homology"/>
<evidence type="ECO:0000256" key="2">
    <source>
        <dbReference type="ARBA" id="ARBA00008266"/>
    </source>
</evidence>
<keyword evidence="4" id="KW-0479">Metal-binding</keyword>
<dbReference type="EC" id="3.6.1.52" evidence="3"/>
<dbReference type="InterPro" id="IPR000086">
    <property type="entry name" value="NUDIX_hydrolase_dom"/>
</dbReference>
<dbReference type="InterPro" id="IPR015797">
    <property type="entry name" value="NUDIX_hydrolase-like_dom_sf"/>
</dbReference>
<dbReference type="InterPro" id="IPR020476">
    <property type="entry name" value="Nudix_hydrolase"/>
</dbReference>
<dbReference type="SUPFAM" id="SSF55174">
    <property type="entry name" value="Alpha-L RNA-binding motif"/>
    <property type="match status" value="1"/>
</dbReference>
<reference evidence="13" key="1">
    <citation type="submission" date="2022-11" db="UniProtKB">
        <authorList>
            <consortium name="WormBaseParasite"/>
        </authorList>
    </citation>
    <scope>IDENTIFICATION</scope>
</reference>
<dbReference type="SUPFAM" id="SSF55811">
    <property type="entry name" value="Nudix"/>
    <property type="match status" value="1"/>
</dbReference>
<dbReference type="PANTHER" id="PTHR12629">
    <property type="entry name" value="DIPHOSPHOINOSITOL POLYPHOSPHATE PHOSPHOHYDROLASE"/>
    <property type="match status" value="1"/>
</dbReference>
<evidence type="ECO:0000313" key="12">
    <source>
        <dbReference type="Proteomes" id="UP000887560"/>
    </source>
</evidence>
<feature type="region of interest" description="Disordered" evidence="10">
    <location>
        <begin position="1"/>
        <end position="47"/>
    </location>
</feature>
<keyword evidence="12" id="KW-1185">Reference proteome</keyword>
<dbReference type="GO" id="GO:0071543">
    <property type="term" value="P:diphosphoinositol polyphosphate metabolic process"/>
    <property type="evidence" value="ECO:0007669"/>
    <property type="project" value="TreeGrafter"/>
</dbReference>
<evidence type="ECO:0000256" key="7">
    <source>
        <dbReference type="ARBA" id="ARBA00033994"/>
    </source>
</evidence>
<accession>A0A915NT81</accession>
<dbReference type="GO" id="GO:0046872">
    <property type="term" value="F:metal ion binding"/>
    <property type="evidence" value="ECO:0007669"/>
    <property type="project" value="UniProtKB-KW"/>
</dbReference>
<evidence type="ECO:0000256" key="10">
    <source>
        <dbReference type="SAM" id="MobiDB-lite"/>
    </source>
</evidence>
<dbReference type="GO" id="GO:1901911">
    <property type="term" value="P:adenosine 5'-(hexahydrogen pentaphosphate) catabolic process"/>
    <property type="evidence" value="ECO:0007669"/>
    <property type="project" value="TreeGrafter"/>
</dbReference>
<dbReference type="InterPro" id="IPR047198">
    <property type="entry name" value="DDP-like_NUDIX"/>
</dbReference>
<dbReference type="GO" id="GO:0005634">
    <property type="term" value="C:nucleus"/>
    <property type="evidence" value="ECO:0007669"/>
    <property type="project" value="TreeGrafter"/>
</dbReference>
<dbReference type="GO" id="GO:0003723">
    <property type="term" value="F:RNA binding"/>
    <property type="evidence" value="ECO:0007669"/>
    <property type="project" value="UniProtKB-KW"/>
</dbReference>
<dbReference type="GO" id="GO:1901909">
    <property type="term" value="P:diadenosine hexaphosphate catabolic process"/>
    <property type="evidence" value="ECO:0007669"/>
    <property type="project" value="TreeGrafter"/>
</dbReference>
<dbReference type="GO" id="GO:0000298">
    <property type="term" value="F:endopolyphosphatase activity"/>
    <property type="evidence" value="ECO:0007669"/>
    <property type="project" value="TreeGrafter"/>
</dbReference>
<dbReference type="PROSITE" id="PS50889">
    <property type="entry name" value="S4"/>
    <property type="match status" value="1"/>
</dbReference>
<evidence type="ECO:0000256" key="3">
    <source>
        <dbReference type="ARBA" id="ARBA00012527"/>
    </source>
</evidence>
<evidence type="ECO:0000256" key="8">
    <source>
        <dbReference type="PROSITE-ProRule" id="PRU00182"/>
    </source>
</evidence>
<dbReference type="AlphaFoldDB" id="A0A915NT81"/>
<dbReference type="PROSITE" id="PS00893">
    <property type="entry name" value="NUDIX_BOX"/>
    <property type="match status" value="1"/>
</dbReference>
<dbReference type="PRINTS" id="PR00502">
    <property type="entry name" value="NUDIXFAMILY"/>
</dbReference>
<protein>
    <recommendedName>
        <fullName evidence="3">diphosphoinositol-polyphosphate diphosphatase</fullName>
        <ecNumber evidence="3">3.6.1.52</ecNumber>
    </recommendedName>
</protein>
<evidence type="ECO:0000256" key="6">
    <source>
        <dbReference type="ARBA" id="ARBA00022842"/>
    </source>
</evidence>
<dbReference type="Pfam" id="PF00293">
    <property type="entry name" value="NUDIX"/>
    <property type="match status" value="1"/>
</dbReference>
<dbReference type="PROSITE" id="PS51462">
    <property type="entry name" value="NUDIX"/>
    <property type="match status" value="1"/>
</dbReference>
<dbReference type="PANTHER" id="PTHR12629:SF0">
    <property type="entry name" value="DIPHOSPHOINOSITOL-POLYPHOSPHATE DIPHOSPHATASE"/>
    <property type="match status" value="1"/>
</dbReference>
<feature type="compositionally biased region" description="Polar residues" evidence="10">
    <location>
        <begin position="1"/>
        <end position="18"/>
    </location>
</feature>
<dbReference type="GO" id="GO:0005737">
    <property type="term" value="C:cytoplasm"/>
    <property type="evidence" value="ECO:0007669"/>
    <property type="project" value="TreeGrafter"/>
</dbReference>
<organism evidence="12 13">
    <name type="scientific">Meloidogyne floridensis</name>
    <dbReference type="NCBI Taxonomy" id="298350"/>
    <lineage>
        <taxon>Eukaryota</taxon>
        <taxon>Metazoa</taxon>
        <taxon>Ecdysozoa</taxon>
        <taxon>Nematoda</taxon>
        <taxon>Chromadorea</taxon>
        <taxon>Rhabditida</taxon>
        <taxon>Tylenchina</taxon>
        <taxon>Tylenchomorpha</taxon>
        <taxon>Tylenchoidea</taxon>
        <taxon>Meloidogynidae</taxon>
        <taxon>Meloidogyninae</taxon>
        <taxon>Meloidogyne</taxon>
    </lineage>
</organism>
<dbReference type="GO" id="GO:0008486">
    <property type="term" value="F:diphosphoinositol-polyphosphate diphosphatase activity"/>
    <property type="evidence" value="ECO:0007669"/>
    <property type="project" value="UniProtKB-EC"/>
</dbReference>
<dbReference type="GO" id="GO:1901907">
    <property type="term" value="P:diadenosine pentaphosphate catabolic process"/>
    <property type="evidence" value="ECO:0007669"/>
    <property type="project" value="TreeGrafter"/>
</dbReference>
<dbReference type="Proteomes" id="UP000887560">
    <property type="component" value="Unplaced"/>
</dbReference>
<feature type="compositionally biased region" description="Basic and acidic residues" evidence="10">
    <location>
        <begin position="32"/>
        <end position="47"/>
    </location>
</feature>
<dbReference type="InterPro" id="IPR002942">
    <property type="entry name" value="S4_RNA-bd"/>
</dbReference>
<dbReference type="CDD" id="cd04666">
    <property type="entry name" value="NUDIX_DIPP2_like_Nudt4"/>
    <property type="match status" value="1"/>
</dbReference>
<name>A0A915NT81_9BILA</name>
<sequence length="380" mass="43704">MCTKDNTNSKQNGSSTTSKETEEYPKPSSSKDYNKEAGKAANGDRIRDKDGYRQRAAAFCLRLSSNDGDIQNIIIDEFGNIQNVKAPLEVLLVSGRRDGSAENYWVLPGGGVELKESTEEAVVRELREEAGIQGQVLFQIGKFIDDQRFHHTTLYALSVLKTFDEWENCENGRERRWMNLEEARRFVKPNQLAMLEQSITAVEEKWLSSVLTLHRKKWGYASLSSLPKLQPAFNLIQNKNFSFSPIKEALPEKDEDGLPIDYKTSKFTITSKRLDQLLAKVLGVSRTSLEKVILQGSVRVNEEIIIRRAHEIDEDDDIEVFIQPLEGNDKLAIAQRILVVENEFEEESGYRYKIRFWREYVTDNWKQGLRETKEEEEENV</sequence>
<dbReference type="WBParaSite" id="scf7180000421533.g7155">
    <property type="protein sequence ID" value="scf7180000421533.g7155"/>
    <property type="gene ID" value="scf7180000421533.g7155"/>
</dbReference>
<comment type="cofactor">
    <cofactor evidence="1">
        <name>Mg(2+)</name>
        <dbReference type="ChEBI" id="CHEBI:18420"/>
    </cofactor>
</comment>
<dbReference type="GO" id="GO:0034431">
    <property type="term" value="F:bis(5'-adenosyl)-hexaphosphatase activity"/>
    <property type="evidence" value="ECO:0007669"/>
    <property type="project" value="TreeGrafter"/>
</dbReference>
<dbReference type="InterPro" id="IPR036986">
    <property type="entry name" value="S4_RNA-bd_sf"/>
</dbReference>
<dbReference type="SMART" id="SM00363">
    <property type="entry name" value="S4"/>
    <property type="match status" value="1"/>
</dbReference>
<comment type="catalytic activity">
    <reaction evidence="7">
        <text>diphospho-myo-inositol polyphosphate + H2O = myo-inositol polyphosphate + phosphate.</text>
        <dbReference type="EC" id="3.6.1.52"/>
    </reaction>
</comment>
<dbReference type="CDD" id="cd00165">
    <property type="entry name" value="S4"/>
    <property type="match status" value="1"/>
</dbReference>
<comment type="similarity">
    <text evidence="2">Belongs to the Nudix hydrolase family. DIPP subfamily.</text>
</comment>
<feature type="domain" description="Nudix hydrolase" evidence="11">
    <location>
        <begin position="65"/>
        <end position="200"/>
    </location>
</feature>
<evidence type="ECO:0000256" key="9">
    <source>
        <dbReference type="RuleBase" id="RU003476"/>
    </source>
</evidence>